<keyword evidence="3" id="KW-1185">Reference proteome</keyword>
<proteinExistence type="predicted"/>
<feature type="compositionally biased region" description="Basic and acidic residues" evidence="1">
    <location>
        <begin position="227"/>
        <end position="255"/>
    </location>
</feature>
<organism evidence="2 3">
    <name type="scientific">Thalassiosira oceanica</name>
    <name type="common">Marine diatom</name>
    <dbReference type="NCBI Taxonomy" id="159749"/>
    <lineage>
        <taxon>Eukaryota</taxon>
        <taxon>Sar</taxon>
        <taxon>Stramenopiles</taxon>
        <taxon>Ochrophyta</taxon>
        <taxon>Bacillariophyta</taxon>
        <taxon>Coscinodiscophyceae</taxon>
        <taxon>Thalassiosirophycidae</taxon>
        <taxon>Thalassiosirales</taxon>
        <taxon>Thalassiosiraceae</taxon>
        <taxon>Thalassiosira</taxon>
    </lineage>
</organism>
<dbReference type="EMBL" id="AGNL01007224">
    <property type="protein sequence ID" value="EJK71439.1"/>
    <property type="molecule type" value="Genomic_DNA"/>
</dbReference>
<evidence type="ECO:0000256" key="1">
    <source>
        <dbReference type="SAM" id="MobiDB-lite"/>
    </source>
</evidence>
<comment type="caution">
    <text evidence="2">The sequence shown here is derived from an EMBL/GenBank/DDBJ whole genome shotgun (WGS) entry which is preliminary data.</text>
</comment>
<protein>
    <submittedName>
        <fullName evidence="2">Uncharacterized protein</fullName>
    </submittedName>
</protein>
<gene>
    <name evidence="2" type="ORF">THAOC_07121</name>
</gene>
<dbReference type="AlphaFoldDB" id="K0T2P2"/>
<reference evidence="2 3" key="1">
    <citation type="journal article" date="2012" name="Genome Biol.">
        <title>Genome and low-iron response of an oceanic diatom adapted to chronic iron limitation.</title>
        <authorList>
            <person name="Lommer M."/>
            <person name="Specht M."/>
            <person name="Roy A.S."/>
            <person name="Kraemer L."/>
            <person name="Andreson R."/>
            <person name="Gutowska M.A."/>
            <person name="Wolf J."/>
            <person name="Bergner S.V."/>
            <person name="Schilhabel M.B."/>
            <person name="Klostermeier U.C."/>
            <person name="Beiko R.G."/>
            <person name="Rosenstiel P."/>
            <person name="Hippler M."/>
            <person name="Laroche J."/>
        </authorList>
    </citation>
    <scope>NUCLEOTIDE SEQUENCE [LARGE SCALE GENOMIC DNA]</scope>
    <source>
        <strain evidence="2 3">CCMP1005</strain>
    </source>
</reference>
<evidence type="ECO:0000313" key="3">
    <source>
        <dbReference type="Proteomes" id="UP000266841"/>
    </source>
</evidence>
<accession>K0T2P2</accession>
<sequence>SPSDLVAFGLLKGARSDITITGKSTIYLVLSGVIYHLRSKSKGFGKKNDCGTMAVTPHSSSEVRPFSSRGLYYDNTTRLTAIAESPELLGAEIDHRIQPHRPRLSAAAVPMTIALARICNRDQEALRARGSARMKVGGIGSLSLDLRRDVSLSPRRTAVRRLRGTGHQKGTIESSDSRSRSYLILELPLSPRCPELTTTAFPAYQPLDPIGRSAPVASRTSDPMSGRTDDPLRARRPEARYAHRSGRTDDVEARRGRGRRGLRGTLQLAYLPGPYHRLIRTPISIRLCMVSAISAGRRPPVVAKPALYLLAYGEGYRPAKVPMRSGLQSTWSYANIPR</sequence>
<feature type="region of interest" description="Disordered" evidence="1">
    <location>
        <begin position="211"/>
        <end position="255"/>
    </location>
</feature>
<evidence type="ECO:0000313" key="2">
    <source>
        <dbReference type="EMBL" id="EJK71439.1"/>
    </source>
</evidence>
<feature type="non-terminal residue" evidence="2">
    <location>
        <position position="1"/>
    </location>
</feature>
<name>K0T2P2_THAOC</name>
<dbReference type="Proteomes" id="UP000266841">
    <property type="component" value="Unassembled WGS sequence"/>
</dbReference>